<keyword evidence="1" id="KW-1133">Transmembrane helix</keyword>
<dbReference type="AlphaFoldDB" id="A0A382XB07"/>
<feature type="transmembrane region" description="Helical" evidence="1">
    <location>
        <begin position="58"/>
        <end position="91"/>
    </location>
</feature>
<reference evidence="2" key="1">
    <citation type="submission" date="2018-05" db="EMBL/GenBank/DDBJ databases">
        <authorList>
            <person name="Lanie J.A."/>
            <person name="Ng W.-L."/>
            <person name="Kazmierczak K.M."/>
            <person name="Andrzejewski T.M."/>
            <person name="Davidsen T.M."/>
            <person name="Wayne K.J."/>
            <person name="Tettelin H."/>
            <person name="Glass J.I."/>
            <person name="Rusch D."/>
            <person name="Podicherti R."/>
            <person name="Tsui H.-C.T."/>
            <person name="Winkler M.E."/>
        </authorList>
    </citation>
    <scope>NUCLEOTIDE SEQUENCE</scope>
</reference>
<keyword evidence="1" id="KW-0472">Membrane</keyword>
<evidence type="ECO:0000256" key="1">
    <source>
        <dbReference type="SAM" id="Phobius"/>
    </source>
</evidence>
<protein>
    <submittedName>
        <fullName evidence="2">Uncharacterized protein</fullName>
    </submittedName>
</protein>
<dbReference type="EMBL" id="UINC01166206">
    <property type="protein sequence ID" value="SVD68030.1"/>
    <property type="molecule type" value="Genomic_DNA"/>
</dbReference>
<keyword evidence="1" id="KW-0812">Transmembrane</keyword>
<gene>
    <name evidence="2" type="ORF">METZ01_LOCUS420884</name>
</gene>
<feature type="non-terminal residue" evidence="2">
    <location>
        <position position="211"/>
    </location>
</feature>
<organism evidence="2">
    <name type="scientific">marine metagenome</name>
    <dbReference type="NCBI Taxonomy" id="408172"/>
    <lineage>
        <taxon>unclassified sequences</taxon>
        <taxon>metagenomes</taxon>
        <taxon>ecological metagenomes</taxon>
    </lineage>
</organism>
<feature type="transmembrane region" description="Helical" evidence="1">
    <location>
        <begin position="20"/>
        <end position="37"/>
    </location>
</feature>
<accession>A0A382XB07</accession>
<feature type="transmembrane region" description="Helical" evidence="1">
    <location>
        <begin position="117"/>
        <end position="141"/>
    </location>
</feature>
<proteinExistence type="predicted"/>
<sequence>MESESQPESNVIKLWNPRAAANLAILFSPIFSAWLMAKNWQELGKPDEAKKSMTWVKIWIGFLPIYLLVVVLAPGIPMPFVYLVLLVAWYYKLGKKQITYVEETGIQYEKKEWGKPVLIALAVSVVWFMAAGVVGGAAGLANPPKEMMEAAALPVVNQLAMQTGMNATCSSVVITGESSKGVYNAVATMSDGSTLKIQLVLKGQQLLVNIL</sequence>
<evidence type="ECO:0000313" key="2">
    <source>
        <dbReference type="EMBL" id="SVD68030.1"/>
    </source>
</evidence>
<name>A0A382XB07_9ZZZZ</name>